<proteinExistence type="predicted"/>
<dbReference type="Gramene" id="OMERI09G09510.1">
    <property type="protein sequence ID" value="OMERI09G09510.1"/>
    <property type="gene ID" value="OMERI09G09510"/>
</dbReference>
<evidence type="ECO:0000256" key="1">
    <source>
        <dbReference type="SAM" id="MobiDB-lite"/>
    </source>
</evidence>
<protein>
    <submittedName>
        <fullName evidence="2">Uncharacterized protein</fullName>
    </submittedName>
</protein>
<dbReference type="HOGENOM" id="CLU_1809371_0_0_1"/>
<dbReference type="AlphaFoldDB" id="A0A0E0ESR7"/>
<feature type="compositionally biased region" description="Pro residues" evidence="1">
    <location>
        <begin position="31"/>
        <end position="41"/>
    </location>
</feature>
<evidence type="ECO:0000313" key="3">
    <source>
        <dbReference type="Proteomes" id="UP000008021"/>
    </source>
</evidence>
<accession>A0A0E0ESR7</accession>
<feature type="region of interest" description="Disordered" evidence="1">
    <location>
        <begin position="1"/>
        <end position="42"/>
    </location>
</feature>
<feature type="compositionally biased region" description="Low complexity" evidence="1">
    <location>
        <begin position="14"/>
        <end position="30"/>
    </location>
</feature>
<sequence length="166" mass="17647">MAFRPPTTCPKPPFAASRSSSSSPMLNLPPSLSPSPPPPPLTSGKYLGSSGYSFVRWRKQPLGMSAGVQSMTPMTTNQTPWNTRLADRTRLTAKLLGQGIPSTVVASVTAITVCSSQWNCPSTPMWSAEWRWKMSSCCANAAAATSCDTASRMGALALSMWMVTAA</sequence>
<reference evidence="2" key="1">
    <citation type="submission" date="2015-04" db="UniProtKB">
        <authorList>
            <consortium name="EnsemblPlants"/>
        </authorList>
    </citation>
    <scope>IDENTIFICATION</scope>
</reference>
<name>A0A0E0ESR7_9ORYZ</name>
<reference evidence="2" key="2">
    <citation type="submission" date="2018-05" db="EMBL/GenBank/DDBJ databases">
        <title>OmerRS3 (Oryza meridionalis Reference Sequence Version 3).</title>
        <authorList>
            <person name="Zhang J."/>
            <person name="Kudrna D."/>
            <person name="Lee S."/>
            <person name="Talag J."/>
            <person name="Welchert J."/>
            <person name="Wing R.A."/>
        </authorList>
    </citation>
    <scope>NUCLEOTIDE SEQUENCE [LARGE SCALE GENOMIC DNA]</scope>
    <source>
        <strain evidence="2">cv. OR44</strain>
    </source>
</reference>
<dbReference type="Proteomes" id="UP000008021">
    <property type="component" value="Chromosome 9"/>
</dbReference>
<dbReference type="EnsemblPlants" id="OMERI09G09510.1">
    <property type="protein sequence ID" value="OMERI09G09510.1"/>
    <property type="gene ID" value="OMERI09G09510"/>
</dbReference>
<organism evidence="2">
    <name type="scientific">Oryza meridionalis</name>
    <dbReference type="NCBI Taxonomy" id="40149"/>
    <lineage>
        <taxon>Eukaryota</taxon>
        <taxon>Viridiplantae</taxon>
        <taxon>Streptophyta</taxon>
        <taxon>Embryophyta</taxon>
        <taxon>Tracheophyta</taxon>
        <taxon>Spermatophyta</taxon>
        <taxon>Magnoliopsida</taxon>
        <taxon>Liliopsida</taxon>
        <taxon>Poales</taxon>
        <taxon>Poaceae</taxon>
        <taxon>BOP clade</taxon>
        <taxon>Oryzoideae</taxon>
        <taxon>Oryzeae</taxon>
        <taxon>Oryzinae</taxon>
        <taxon>Oryza</taxon>
    </lineage>
</organism>
<keyword evidence="3" id="KW-1185">Reference proteome</keyword>
<evidence type="ECO:0000313" key="2">
    <source>
        <dbReference type="EnsemblPlants" id="OMERI09G09510.1"/>
    </source>
</evidence>